<evidence type="ECO:0000313" key="5">
    <source>
        <dbReference type="Proteomes" id="UP001501490"/>
    </source>
</evidence>
<dbReference type="SUPFAM" id="SSF89372">
    <property type="entry name" value="Fucose-specific lectin"/>
    <property type="match status" value="2"/>
</dbReference>
<keyword evidence="2" id="KW-0812">Transmembrane</keyword>
<sequence>MSADATHAGLPGGPAAGPSPVGATVSVGSKLMQNYRLSAPVAAGTDYALAPTGSGEVEVFSIGTDGHLYNIYPDSGSDTNWSLADMQFPGGAAVAVAAVHEPASGTTVYAATADAQVYSISDRRWSGWTALPALTPATGSVVLDVSVDPDGTGTLVVNYASTGRTTHPSFLQPDGTWQGCGSVGLPMTTNSWCAGVVPTPSGDSYLGVFAAANGQAAGTGLGVAIPGTGDFVTGFAAAGAYTQVSATMGGAGYSEAFALTSSGACDYLSVDVSAQTGYQPVRVSGSAAWAVIGAGMREDGALEVFAIGQDSHVYHVMQDTAGSSTWGDVIPLNTTMNWAQLRVIQDGDGRSRAFITSSDNRLFQYWQEPLSQDWHLDEVEIAATGANAVEQFDSYDVQLTVYDQDTQATWVGAGVRLSVDDPTSMTINGVTCFLDVQRPWTGVSNAAGKVSMSIPTGALGTPVFRLWVETMPEDDRVLVDPSKPIRDQLGAVTAQDLLGQTISDPNGNQVSLLPDQFNNQADAGQVASGLNQLMTLAQTLPDSVEESEASHLHPRNDARVGRYVSGHGDRPSGRIDPTLVPDQHWQMDFSTGHPVFRTLTSVEADDVLTQAASGAQAASLFTWDVSWGDIYSAIRTGFLSVVQVTLSAAAGAVQVVLNFANSAYTAVVTALQQVADIAEEIFDQVQVGFDRLFQWLGFLFDWDDIVRTHTVVSTAVTTCLDFGVAVTNYLRTGVSTYFTGLQQQASAAVDGLIAQLGAQSLVQIQQTNTPASPPAADMLDHDVLINGLVNNLAAAPVPQLNESEHMAMMAVAGDAASQLVDSIQSTTNSFSASQAFSDAATYLKKALEHTDTFLVNATAAALSVMKGIAVWTLQNTGALVDQILAAAADLLTSIRALFTAPWPIPFVSDLYAKFVHSPLSTLDLAALVLAAPTTIAFKLATGNAPYPTDQSVQGFVAAYTPAALLQASGLQSSELAAVGPTGTVSVATHPNIFYIASDVCGLIKSFVFWPADTMSAIKMGPSYKGGGDLIQKLSSVASLVFEFAAWALSVPWVLGTGSKLPGCDDGEEIANLEWCFEGLPILIDLIFFCWPEPFQYEPIGNEPPRKFRTLLARWSGEAGPAIVGLWGVAHIVLAFVVFGKGGTDRGWRLASDLLFGYQDYLCFARLKVVNEPFIAAFGAAVPAFVVSYISVFAGAASATMGFNDTIEST</sequence>
<proteinExistence type="predicted"/>
<protein>
    <recommendedName>
        <fullName evidence="3">PLL-like beta propeller domain-containing protein</fullName>
    </recommendedName>
</protein>
<dbReference type="Proteomes" id="UP001501490">
    <property type="component" value="Unassembled WGS sequence"/>
</dbReference>
<evidence type="ECO:0000313" key="4">
    <source>
        <dbReference type="EMBL" id="GAA3605827.1"/>
    </source>
</evidence>
<accession>A0ABP6ZD66</accession>
<dbReference type="EMBL" id="BAABAB010000004">
    <property type="protein sequence ID" value="GAA3605827.1"/>
    <property type="molecule type" value="Genomic_DNA"/>
</dbReference>
<feature type="transmembrane region" description="Helical" evidence="2">
    <location>
        <begin position="1173"/>
        <end position="1195"/>
    </location>
</feature>
<evidence type="ECO:0000259" key="3">
    <source>
        <dbReference type="Pfam" id="PF26607"/>
    </source>
</evidence>
<gene>
    <name evidence="4" type="ORF">GCM10022236_04670</name>
</gene>
<dbReference type="RefSeq" id="WP_344801467.1">
    <property type="nucleotide sequence ID" value="NZ_BAABAB010000004.1"/>
</dbReference>
<comment type="caution">
    <text evidence="4">The sequence shown here is derived from an EMBL/GenBank/DDBJ whole genome shotgun (WGS) entry which is preliminary data.</text>
</comment>
<dbReference type="Pfam" id="PF26607">
    <property type="entry name" value="DUF8189"/>
    <property type="match status" value="1"/>
</dbReference>
<evidence type="ECO:0000256" key="1">
    <source>
        <dbReference type="SAM" id="MobiDB-lite"/>
    </source>
</evidence>
<organism evidence="4 5">
    <name type="scientific">Microlunatus ginsengisoli</name>
    <dbReference type="NCBI Taxonomy" id="363863"/>
    <lineage>
        <taxon>Bacteria</taxon>
        <taxon>Bacillati</taxon>
        <taxon>Actinomycetota</taxon>
        <taxon>Actinomycetes</taxon>
        <taxon>Propionibacteriales</taxon>
        <taxon>Propionibacteriaceae</taxon>
        <taxon>Microlunatus</taxon>
    </lineage>
</organism>
<reference evidence="5" key="1">
    <citation type="journal article" date="2019" name="Int. J. Syst. Evol. Microbiol.">
        <title>The Global Catalogue of Microorganisms (GCM) 10K type strain sequencing project: providing services to taxonomists for standard genome sequencing and annotation.</title>
        <authorList>
            <consortium name="The Broad Institute Genomics Platform"/>
            <consortium name="The Broad Institute Genome Sequencing Center for Infectious Disease"/>
            <person name="Wu L."/>
            <person name="Ma J."/>
        </authorList>
    </citation>
    <scope>NUCLEOTIDE SEQUENCE [LARGE SCALE GENOMIC DNA]</scope>
    <source>
        <strain evidence="5">JCM 16929</strain>
    </source>
</reference>
<keyword evidence="2" id="KW-1133">Transmembrane helix</keyword>
<evidence type="ECO:0000256" key="2">
    <source>
        <dbReference type="SAM" id="Phobius"/>
    </source>
</evidence>
<feature type="transmembrane region" description="Helical" evidence="2">
    <location>
        <begin position="1118"/>
        <end position="1138"/>
    </location>
</feature>
<dbReference type="InterPro" id="IPR058502">
    <property type="entry name" value="PLL-like_beta-prop"/>
</dbReference>
<dbReference type="Gene3D" id="2.120.10.70">
    <property type="entry name" value="Fucose-specific lectin"/>
    <property type="match status" value="1"/>
</dbReference>
<feature type="domain" description="PLL-like beta propeller" evidence="3">
    <location>
        <begin position="296"/>
        <end position="374"/>
    </location>
</feature>
<name>A0ABP6ZD66_9ACTN</name>
<keyword evidence="5" id="KW-1185">Reference proteome</keyword>
<feature type="region of interest" description="Disordered" evidence="1">
    <location>
        <begin position="1"/>
        <end position="21"/>
    </location>
</feature>
<keyword evidence="2" id="KW-0472">Membrane</keyword>